<gene>
    <name evidence="1" type="ORF">CYR75_00620</name>
</gene>
<evidence type="ECO:0000313" key="2">
    <source>
        <dbReference type="Proteomes" id="UP000234882"/>
    </source>
</evidence>
<accession>A0A2K9MBM1</accession>
<dbReference type="OrthoDB" id="7827308at2"/>
<dbReference type="RefSeq" id="WP_101498387.1">
    <property type="nucleotide sequence ID" value="NZ_CP025583.1"/>
</dbReference>
<keyword evidence="2" id="KW-1185">Reference proteome</keyword>
<name>A0A2K9MBM1_9RHOB</name>
<dbReference type="KEGG" id="paru:CYR75_00620"/>
<proteinExistence type="predicted"/>
<sequence>MTALPAPLTPDRIEALFTRDGQYLCARWGRPVAPVIFGLGDDSLDLFRSVLGAACAHARVPTTEADPEMGANLMLFFCREWDELSALPDLDRLTGQPDLPQRLQAQSADHYQIMRFESSGAIRACLSFARMSGPLGQLHPAVLAETLAMRALLSFAVEITPSPDLAALIRAAYDPVLPDAARDPSHALRLAARMAQG</sequence>
<reference evidence="2" key="1">
    <citation type="submission" date="2017-12" db="EMBL/GenBank/DDBJ databases">
        <title>Genomic analysis of Paracoccus sp. CBA4604.</title>
        <authorList>
            <person name="Roh S.W."/>
            <person name="Kim J.Y."/>
            <person name="Kim J.S."/>
        </authorList>
    </citation>
    <scope>NUCLEOTIDE SEQUENCE [LARGE SCALE GENOMIC DNA]</scope>
    <source>
        <strain evidence="2">CBA4604</strain>
    </source>
</reference>
<evidence type="ECO:0000313" key="1">
    <source>
        <dbReference type="EMBL" id="AUM73003.1"/>
    </source>
</evidence>
<protein>
    <submittedName>
        <fullName evidence="1">Uncharacterized protein</fullName>
    </submittedName>
</protein>
<dbReference type="AlphaFoldDB" id="A0A2K9MBM1"/>
<dbReference type="EMBL" id="CP025583">
    <property type="protein sequence ID" value="AUM73003.1"/>
    <property type="molecule type" value="Genomic_DNA"/>
</dbReference>
<dbReference type="Proteomes" id="UP000234882">
    <property type="component" value="Chromosome"/>
</dbReference>
<organism evidence="1 2">
    <name type="scientific">Paracoccus jeotgali</name>
    <dbReference type="NCBI Taxonomy" id="2065379"/>
    <lineage>
        <taxon>Bacteria</taxon>
        <taxon>Pseudomonadati</taxon>
        <taxon>Pseudomonadota</taxon>
        <taxon>Alphaproteobacteria</taxon>
        <taxon>Rhodobacterales</taxon>
        <taxon>Paracoccaceae</taxon>
        <taxon>Paracoccus</taxon>
    </lineage>
</organism>